<feature type="binding site" evidence="10">
    <location>
        <position position="7"/>
    </location>
    <ligand>
        <name>substrate</name>
    </ligand>
</feature>
<comment type="similarity">
    <text evidence="6 10 11">Belongs to the ribulose-phosphate 3-epimerase family.</text>
</comment>
<keyword evidence="13" id="KW-1185">Reference proteome</keyword>
<evidence type="ECO:0000256" key="2">
    <source>
        <dbReference type="ARBA" id="ARBA00001936"/>
    </source>
</evidence>
<dbReference type="NCBIfam" id="TIGR01163">
    <property type="entry name" value="rpe"/>
    <property type="match status" value="1"/>
</dbReference>
<dbReference type="PIRSF" id="PIRSF001461">
    <property type="entry name" value="RPE"/>
    <property type="match status" value="1"/>
</dbReference>
<dbReference type="PANTHER" id="PTHR11749">
    <property type="entry name" value="RIBULOSE-5-PHOSPHATE-3-EPIMERASE"/>
    <property type="match status" value="1"/>
</dbReference>
<evidence type="ECO:0000256" key="11">
    <source>
        <dbReference type="PIRNR" id="PIRNR001461"/>
    </source>
</evidence>
<feature type="binding site" evidence="10">
    <location>
        <begin position="175"/>
        <end position="177"/>
    </location>
    <ligand>
        <name>substrate</name>
    </ligand>
</feature>
<evidence type="ECO:0000313" key="13">
    <source>
        <dbReference type="Proteomes" id="UP000641206"/>
    </source>
</evidence>
<comment type="catalytic activity">
    <reaction evidence="1 10 11">
        <text>D-ribulose 5-phosphate = D-xylulose 5-phosphate</text>
        <dbReference type="Rhea" id="RHEA:13677"/>
        <dbReference type="ChEBI" id="CHEBI:57737"/>
        <dbReference type="ChEBI" id="CHEBI:58121"/>
        <dbReference type="EC" id="5.1.3.1"/>
    </reaction>
</comment>
<comment type="cofactor">
    <cofactor evidence="10">
        <name>a divalent metal cation</name>
        <dbReference type="ChEBI" id="CHEBI:60240"/>
    </cofactor>
    <text evidence="10">Binds 1 divalent metal cation per subunit.</text>
</comment>
<feature type="binding site" evidence="10">
    <location>
        <begin position="197"/>
        <end position="198"/>
    </location>
    <ligand>
        <name>substrate</name>
    </ligand>
</feature>
<reference evidence="13" key="1">
    <citation type="journal article" date="2019" name="Int. J. Syst. Evol. Microbiol.">
        <title>The Global Catalogue of Microorganisms (GCM) 10K type strain sequencing project: providing services to taxonomists for standard genome sequencing and annotation.</title>
        <authorList>
            <consortium name="The Broad Institute Genomics Platform"/>
            <consortium name="The Broad Institute Genome Sequencing Center for Infectious Disease"/>
            <person name="Wu L."/>
            <person name="Ma J."/>
        </authorList>
    </citation>
    <scope>NUCLEOTIDE SEQUENCE [LARGE SCALE GENOMIC DNA]</scope>
    <source>
        <strain evidence="13">CGMCC 1.7693</strain>
    </source>
</reference>
<feature type="binding site" evidence="10">
    <location>
        <begin position="141"/>
        <end position="144"/>
    </location>
    <ligand>
        <name>substrate</name>
    </ligand>
</feature>
<keyword evidence="9 10" id="KW-0413">Isomerase</keyword>
<dbReference type="PROSITE" id="PS01085">
    <property type="entry name" value="RIBUL_P_3_EPIMER_1"/>
    <property type="match status" value="1"/>
</dbReference>
<comment type="cofactor">
    <cofactor evidence="5">
        <name>Fe(2+)</name>
        <dbReference type="ChEBI" id="CHEBI:29033"/>
    </cofactor>
</comment>
<keyword evidence="8 10" id="KW-0479">Metal-binding</keyword>
<comment type="cofactor">
    <cofactor evidence="4">
        <name>Zn(2+)</name>
        <dbReference type="ChEBI" id="CHEBI:29105"/>
    </cofactor>
</comment>
<dbReference type="EC" id="5.1.3.1" evidence="7 10"/>
<dbReference type="InterPro" id="IPR011060">
    <property type="entry name" value="RibuloseP-bd_barrel"/>
</dbReference>
<comment type="cofactor">
    <cofactor evidence="3">
        <name>Co(2+)</name>
        <dbReference type="ChEBI" id="CHEBI:48828"/>
    </cofactor>
</comment>
<feature type="binding site" evidence="10">
    <location>
        <position position="175"/>
    </location>
    <ligand>
        <name>a divalent metal cation</name>
        <dbReference type="ChEBI" id="CHEBI:60240"/>
    </ligand>
</feature>
<evidence type="ECO:0000313" key="12">
    <source>
        <dbReference type="EMBL" id="GGP11034.1"/>
    </source>
</evidence>
<feature type="binding site" evidence="10">
    <location>
        <position position="65"/>
    </location>
    <ligand>
        <name>substrate</name>
    </ligand>
</feature>
<dbReference type="HAMAP" id="MF_02227">
    <property type="entry name" value="RPE"/>
    <property type="match status" value="1"/>
</dbReference>
<evidence type="ECO:0000256" key="7">
    <source>
        <dbReference type="ARBA" id="ARBA00013188"/>
    </source>
</evidence>
<feature type="active site" description="Proton acceptor" evidence="10">
    <location>
        <position position="34"/>
    </location>
</feature>
<feature type="active site" description="Proton donor" evidence="10">
    <location>
        <position position="175"/>
    </location>
</feature>
<name>A0ABQ2NUS0_9BACI</name>
<evidence type="ECO:0000256" key="1">
    <source>
        <dbReference type="ARBA" id="ARBA00001782"/>
    </source>
</evidence>
<evidence type="ECO:0000256" key="5">
    <source>
        <dbReference type="ARBA" id="ARBA00001954"/>
    </source>
</evidence>
<proteinExistence type="inferred from homology"/>
<dbReference type="RefSeq" id="WP_188734422.1">
    <property type="nucleotide sequence ID" value="NZ_BMLW01000005.1"/>
</dbReference>
<evidence type="ECO:0000256" key="8">
    <source>
        <dbReference type="ARBA" id="ARBA00022723"/>
    </source>
</evidence>
<keyword evidence="10 11" id="KW-0119">Carbohydrate metabolism</keyword>
<comment type="cofactor">
    <cofactor evidence="2">
        <name>Mn(2+)</name>
        <dbReference type="ChEBI" id="CHEBI:29035"/>
    </cofactor>
</comment>
<dbReference type="Gene3D" id="3.20.20.70">
    <property type="entry name" value="Aldolase class I"/>
    <property type="match status" value="1"/>
</dbReference>
<comment type="function">
    <text evidence="10">Catalyzes the reversible epimerization of D-ribulose 5-phosphate to D-xylulose 5-phosphate.</text>
</comment>
<gene>
    <name evidence="10 12" type="primary">rpe</name>
    <name evidence="12" type="ORF">GCM10011346_21530</name>
</gene>
<evidence type="ECO:0000256" key="9">
    <source>
        <dbReference type="ARBA" id="ARBA00023235"/>
    </source>
</evidence>
<feature type="binding site" evidence="10">
    <location>
        <position position="34"/>
    </location>
    <ligand>
        <name>a divalent metal cation</name>
        <dbReference type="ChEBI" id="CHEBI:60240"/>
    </ligand>
</feature>
<organism evidence="12 13">
    <name type="scientific">Oceanobacillus neutriphilus</name>
    <dbReference type="NCBI Taxonomy" id="531815"/>
    <lineage>
        <taxon>Bacteria</taxon>
        <taxon>Bacillati</taxon>
        <taxon>Bacillota</taxon>
        <taxon>Bacilli</taxon>
        <taxon>Bacillales</taxon>
        <taxon>Bacillaceae</taxon>
        <taxon>Oceanobacillus</taxon>
    </lineage>
</organism>
<evidence type="ECO:0000256" key="4">
    <source>
        <dbReference type="ARBA" id="ARBA00001947"/>
    </source>
</evidence>
<evidence type="ECO:0000256" key="10">
    <source>
        <dbReference type="HAMAP-Rule" id="MF_02227"/>
    </source>
</evidence>
<evidence type="ECO:0000256" key="6">
    <source>
        <dbReference type="ARBA" id="ARBA00009541"/>
    </source>
</evidence>
<dbReference type="InterPro" id="IPR013785">
    <property type="entry name" value="Aldolase_TIM"/>
</dbReference>
<dbReference type="EMBL" id="BMLW01000005">
    <property type="protein sequence ID" value="GGP11034.1"/>
    <property type="molecule type" value="Genomic_DNA"/>
</dbReference>
<dbReference type="NCBIfam" id="NF004076">
    <property type="entry name" value="PRK05581.1-4"/>
    <property type="match status" value="1"/>
</dbReference>
<dbReference type="Proteomes" id="UP000641206">
    <property type="component" value="Unassembled WGS sequence"/>
</dbReference>
<dbReference type="InterPro" id="IPR026019">
    <property type="entry name" value="Ribul_P_3_epim"/>
</dbReference>
<dbReference type="Pfam" id="PF00834">
    <property type="entry name" value="Ribul_P_3_epim"/>
    <property type="match status" value="1"/>
</dbReference>
<feature type="binding site" evidence="10">
    <location>
        <position position="32"/>
    </location>
    <ligand>
        <name>a divalent metal cation</name>
        <dbReference type="ChEBI" id="CHEBI:60240"/>
    </ligand>
</feature>
<evidence type="ECO:0000256" key="3">
    <source>
        <dbReference type="ARBA" id="ARBA00001941"/>
    </source>
</evidence>
<comment type="caution">
    <text evidence="12">The sequence shown here is derived from an EMBL/GenBank/DDBJ whole genome shotgun (WGS) entry which is preliminary data.</text>
</comment>
<sequence>MTLIASSVLAADFGHLNNELEKVKRAGADLLHIDIMDGQFVPNITFGIPVMEVINTYSDLPKDVHLMIHNPENFIKKFIELGADYITVRPESTEKLEYCLELIKNNGAKAGIALNPETELETILPYMHEIDLLLFMTINPGFGGQKFIHRVVDKMAEADRYRRKHELTNLLFEVDGGINEHTAKICVENKIDILVSGSTIFESDNFKNTIQTLKES</sequence>
<comment type="pathway">
    <text evidence="10">Carbohydrate degradation.</text>
</comment>
<accession>A0ABQ2NUS0</accession>
<protein>
    <recommendedName>
        <fullName evidence="7 10">Ribulose-phosphate 3-epimerase</fullName>
        <ecNumber evidence="7 10">5.1.3.1</ecNumber>
    </recommendedName>
</protein>
<dbReference type="SUPFAM" id="SSF51366">
    <property type="entry name" value="Ribulose-phoshate binding barrel"/>
    <property type="match status" value="1"/>
</dbReference>
<dbReference type="CDD" id="cd00429">
    <property type="entry name" value="RPE"/>
    <property type="match status" value="1"/>
</dbReference>
<feature type="binding site" evidence="10">
    <location>
        <position position="65"/>
    </location>
    <ligand>
        <name>a divalent metal cation</name>
        <dbReference type="ChEBI" id="CHEBI:60240"/>
    </ligand>
</feature>
<dbReference type="InterPro" id="IPR000056">
    <property type="entry name" value="Ribul_P_3_epim-like"/>
</dbReference>